<organism evidence="1 2">
    <name type="scientific">Rhizopogon vinicolor AM-OR11-026</name>
    <dbReference type="NCBI Taxonomy" id="1314800"/>
    <lineage>
        <taxon>Eukaryota</taxon>
        <taxon>Fungi</taxon>
        <taxon>Dikarya</taxon>
        <taxon>Basidiomycota</taxon>
        <taxon>Agaricomycotina</taxon>
        <taxon>Agaricomycetes</taxon>
        <taxon>Agaricomycetidae</taxon>
        <taxon>Boletales</taxon>
        <taxon>Suillineae</taxon>
        <taxon>Rhizopogonaceae</taxon>
        <taxon>Rhizopogon</taxon>
    </lineage>
</organism>
<dbReference type="InParanoid" id="A0A1B7MG97"/>
<keyword evidence="2" id="KW-1185">Reference proteome</keyword>
<dbReference type="OrthoDB" id="3269759at2759"/>
<dbReference type="AlphaFoldDB" id="A0A1B7MG97"/>
<accession>A0A1B7MG97</accession>
<sequence>MHYTDGRAVKPVPFELDSAGDPIKRGGAAATKAKIDELDEKIDIYHQKNSLVKQQLFSMITDRLLLHIQKLDKASKRFAPSTKARASLYKSTCDVGYKILDAMKEEM</sequence>
<dbReference type="Proteomes" id="UP000092154">
    <property type="component" value="Unassembled WGS sequence"/>
</dbReference>
<proteinExistence type="predicted"/>
<gene>
    <name evidence="1" type="ORF">K503DRAFT_811561</name>
</gene>
<evidence type="ECO:0000313" key="2">
    <source>
        <dbReference type="Proteomes" id="UP000092154"/>
    </source>
</evidence>
<reference evidence="1 2" key="1">
    <citation type="submission" date="2016-06" db="EMBL/GenBank/DDBJ databases">
        <title>Comparative genomics of the ectomycorrhizal sister species Rhizopogon vinicolor and Rhizopogon vesiculosus (Basidiomycota: Boletales) reveals a divergence of the mating type B locus.</title>
        <authorList>
            <consortium name="DOE Joint Genome Institute"/>
            <person name="Mujic A.B."/>
            <person name="Kuo A."/>
            <person name="Tritt A."/>
            <person name="Lipzen A."/>
            <person name="Chen C."/>
            <person name="Johnson J."/>
            <person name="Sharma A."/>
            <person name="Barry K."/>
            <person name="Grigoriev I.V."/>
            <person name="Spatafora J.W."/>
        </authorList>
    </citation>
    <scope>NUCLEOTIDE SEQUENCE [LARGE SCALE GENOMIC DNA]</scope>
    <source>
        <strain evidence="1 2">AM-OR11-026</strain>
    </source>
</reference>
<evidence type="ECO:0000313" key="1">
    <source>
        <dbReference type="EMBL" id="OAX31617.1"/>
    </source>
</evidence>
<dbReference type="EMBL" id="KV449319">
    <property type="protein sequence ID" value="OAX31617.1"/>
    <property type="molecule type" value="Genomic_DNA"/>
</dbReference>
<protein>
    <submittedName>
        <fullName evidence="1">Uncharacterized protein</fullName>
    </submittedName>
</protein>
<name>A0A1B7MG97_9AGAM</name>